<dbReference type="Proteomes" id="UP000194221">
    <property type="component" value="Unassembled WGS sequence"/>
</dbReference>
<dbReference type="OrthoDB" id="9809364at2"/>
<dbReference type="RefSeq" id="WP_086029513.1">
    <property type="nucleotide sequence ID" value="NZ_LAPZ01000002.1"/>
</dbReference>
<keyword evidence="2" id="KW-1185">Reference proteome</keyword>
<evidence type="ECO:0000313" key="1">
    <source>
        <dbReference type="EMBL" id="OSY88712.1"/>
    </source>
</evidence>
<dbReference type="InterPro" id="IPR011659">
    <property type="entry name" value="WD40"/>
</dbReference>
<name>A0A1Y2PE15_9FLAO</name>
<proteinExistence type="predicted"/>
<comment type="caution">
    <text evidence="1">The sequence shown here is derived from an EMBL/GenBank/DDBJ whole genome shotgun (WGS) entry which is preliminary data.</text>
</comment>
<reference evidence="1 2" key="1">
    <citation type="submission" date="2015-03" db="EMBL/GenBank/DDBJ databases">
        <title>Genome sequence of Tenacibaculum sp. S2-2, isolated from intestinal microbiota of sea cucumber, Apostichopus japonicas.</title>
        <authorList>
            <person name="Shao Z."/>
            <person name="Wang L."/>
            <person name="Li X."/>
        </authorList>
    </citation>
    <scope>NUCLEOTIDE SEQUENCE [LARGE SCALE GENOMIC DNA]</scope>
    <source>
        <strain evidence="1 2">S2-2</strain>
    </source>
</reference>
<accession>A0A1Y2PE15</accession>
<dbReference type="Gene3D" id="2.120.10.30">
    <property type="entry name" value="TolB, C-terminal domain"/>
    <property type="match status" value="1"/>
</dbReference>
<dbReference type="Pfam" id="PF07676">
    <property type="entry name" value="PD40"/>
    <property type="match status" value="2"/>
</dbReference>
<sequence length="306" mass="34996">MKYFLLFFFAIQFATAQDPEIFSPEIFKDLPNVRDFALNKNGDELYFTIESYRKEYSFIAVTHKINGKWSNPKVASFSGQFKDLEPFLSPDGLTLFFASNRKTNNSNEAKNDVDIWYVKRSSLKSPWSEPINIGSIINTSANEFYPSVTQKGDLFFTAEYPNSKGKEDIYVSRFVDGKYTTPVSLSSNINSNKYEFNAFVAPDESFIIFTSNGHKNHLGRGDLYISKKDKNNNWLPAEHLGKKINSRGLDYCPFVDINSNTLYFTATKSNIKKSFSEKKGLDEILNFIDNNPNGLSRIYKTSLTEK</sequence>
<dbReference type="STRING" id="1635173.WH52_03280"/>
<gene>
    <name evidence="1" type="ORF">WH52_03280</name>
</gene>
<evidence type="ECO:0000313" key="2">
    <source>
        <dbReference type="Proteomes" id="UP000194221"/>
    </source>
</evidence>
<protein>
    <recommendedName>
        <fullName evidence="3">WD40 repeat protein</fullName>
    </recommendedName>
</protein>
<organism evidence="1 2">
    <name type="scientific">Tenacibaculum holothuriorum</name>
    <dbReference type="NCBI Taxonomy" id="1635173"/>
    <lineage>
        <taxon>Bacteria</taxon>
        <taxon>Pseudomonadati</taxon>
        <taxon>Bacteroidota</taxon>
        <taxon>Flavobacteriia</taxon>
        <taxon>Flavobacteriales</taxon>
        <taxon>Flavobacteriaceae</taxon>
        <taxon>Tenacibaculum</taxon>
    </lineage>
</organism>
<dbReference type="EMBL" id="LAPZ01000002">
    <property type="protein sequence ID" value="OSY88712.1"/>
    <property type="molecule type" value="Genomic_DNA"/>
</dbReference>
<dbReference type="SUPFAM" id="SSF82171">
    <property type="entry name" value="DPP6 N-terminal domain-like"/>
    <property type="match status" value="1"/>
</dbReference>
<dbReference type="InParanoid" id="A0A1Y2PE15"/>
<dbReference type="AlphaFoldDB" id="A0A1Y2PE15"/>
<evidence type="ECO:0008006" key="3">
    <source>
        <dbReference type="Google" id="ProtNLM"/>
    </source>
</evidence>
<dbReference type="InterPro" id="IPR011042">
    <property type="entry name" value="6-blade_b-propeller_TolB-like"/>
</dbReference>